<evidence type="ECO:0000313" key="2">
    <source>
        <dbReference type="Proteomes" id="UP001732700"/>
    </source>
</evidence>
<organism evidence="1 2">
    <name type="scientific">Avena sativa</name>
    <name type="common">Oat</name>
    <dbReference type="NCBI Taxonomy" id="4498"/>
    <lineage>
        <taxon>Eukaryota</taxon>
        <taxon>Viridiplantae</taxon>
        <taxon>Streptophyta</taxon>
        <taxon>Embryophyta</taxon>
        <taxon>Tracheophyta</taxon>
        <taxon>Spermatophyta</taxon>
        <taxon>Magnoliopsida</taxon>
        <taxon>Liliopsida</taxon>
        <taxon>Poales</taxon>
        <taxon>Poaceae</taxon>
        <taxon>BOP clade</taxon>
        <taxon>Pooideae</taxon>
        <taxon>Poodae</taxon>
        <taxon>Poeae</taxon>
        <taxon>Poeae Chloroplast Group 1 (Aveneae type)</taxon>
        <taxon>Aveninae</taxon>
        <taxon>Avena</taxon>
    </lineage>
</organism>
<dbReference type="EnsemblPlants" id="AVESA.00010b.r2.1CG0116240.1">
    <property type="protein sequence ID" value="AVESA.00010b.r2.1CG0116240.1.CDS"/>
    <property type="gene ID" value="AVESA.00010b.r2.1CG0116240"/>
</dbReference>
<name>A0ACD5TRZ5_AVESA</name>
<proteinExistence type="predicted"/>
<evidence type="ECO:0000313" key="1">
    <source>
        <dbReference type="EnsemblPlants" id="AVESA.00010b.r2.1CG0116240.1.CDS"/>
    </source>
</evidence>
<reference evidence="1" key="2">
    <citation type="submission" date="2025-09" db="UniProtKB">
        <authorList>
            <consortium name="EnsemblPlants"/>
        </authorList>
    </citation>
    <scope>IDENTIFICATION</scope>
</reference>
<dbReference type="Proteomes" id="UP001732700">
    <property type="component" value="Chromosome 1C"/>
</dbReference>
<accession>A0ACD5TRZ5</accession>
<protein>
    <submittedName>
        <fullName evidence="1">Uncharacterized protein</fullName>
    </submittedName>
</protein>
<keyword evidence="2" id="KW-1185">Reference proteome</keyword>
<reference evidence="1" key="1">
    <citation type="submission" date="2021-05" db="EMBL/GenBank/DDBJ databases">
        <authorList>
            <person name="Scholz U."/>
            <person name="Mascher M."/>
            <person name="Fiebig A."/>
        </authorList>
    </citation>
    <scope>NUCLEOTIDE SEQUENCE [LARGE SCALE GENOMIC DNA]</scope>
</reference>
<sequence length="243" mass="26714">MAGQVSENELGTVLMQAMQAQKNLRPQRDRLLQLRRRLEQLSLSPVEADAGHADKIKQLATDLFKVYFIGIEYGSRTLGTCLMLAAKAGARLALSLAFAALPDERLHDALLAQRLPARPTTQTEAFSRVEATLNAVKVVQDHHVPRCIEHLVGQRPPTVVDAYNENPKKTDRSDPAPDTVVDLGKARDFLDRAYTLAALAVKHIDLAVVALSRFLDPKEVASLSEFTDSVAYISEDGPYLSSD</sequence>